<proteinExistence type="inferred from homology"/>
<name>A0AAW1RN14_9CHLO</name>
<evidence type="ECO:0000256" key="3">
    <source>
        <dbReference type="ARBA" id="ARBA00022741"/>
    </source>
</evidence>
<evidence type="ECO:0000256" key="1">
    <source>
        <dbReference type="ARBA" id="ARBA00010688"/>
    </source>
</evidence>
<comment type="similarity">
    <text evidence="1">Belongs to the carbohydrate kinase PfkB family.</text>
</comment>
<protein>
    <recommendedName>
        <fullName evidence="6">Carbohydrate kinase PfkB domain-containing protein</fullName>
    </recommendedName>
</protein>
<evidence type="ECO:0000256" key="2">
    <source>
        <dbReference type="ARBA" id="ARBA00022679"/>
    </source>
</evidence>
<accession>A0AAW1RN14</accession>
<dbReference type="InterPro" id="IPR011611">
    <property type="entry name" value="PfkB_dom"/>
</dbReference>
<dbReference type="CDD" id="cd01167">
    <property type="entry name" value="bac_FRK"/>
    <property type="match status" value="1"/>
</dbReference>
<dbReference type="InterPro" id="IPR002173">
    <property type="entry name" value="Carboh/pur_kinase_PfkB_CS"/>
</dbReference>
<evidence type="ECO:0000256" key="5">
    <source>
        <dbReference type="ARBA" id="ARBA00022840"/>
    </source>
</evidence>
<comment type="caution">
    <text evidence="7">The sequence shown here is derived from an EMBL/GenBank/DDBJ whole genome shotgun (WGS) entry which is preliminary data.</text>
</comment>
<dbReference type="SUPFAM" id="SSF53613">
    <property type="entry name" value="Ribokinase-like"/>
    <property type="match status" value="1"/>
</dbReference>
<dbReference type="InterPro" id="IPR050306">
    <property type="entry name" value="PfkB_Carbo_kinase"/>
</dbReference>
<keyword evidence="3" id="KW-0547">Nucleotide-binding</keyword>
<feature type="domain" description="Carbohydrate kinase PfkB" evidence="6">
    <location>
        <begin position="17"/>
        <end position="334"/>
    </location>
</feature>
<keyword evidence="2" id="KW-0808">Transferase</keyword>
<organism evidence="7 8">
    <name type="scientific">Elliptochloris bilobata</name>
    <dbReference type="NCBI Taxonomy" id="381761"/>
    <lineage>
        <taxon>Eukaryota</taxon>
        <taxon>Viridiplantae</taxon>
        <taxon>Chlorophyta</taxon>
        <taxon>core chlorophytes</taxon>
        <taxon>Trebouxiophyceae</taxon>
        <taxon>Trebouxiophyceae incertae sedis</taxon>
        <taxon>Elliptochloris clade</taxon>
        <taxon>Elliptochloris</taxon>
    </lineage>
</organism>
<gene>
    <name evidence="7" type="ORF">WJX81_001140</name>
</gene>
<dbReference type="EMBL" id="JALJOU010000029">
    <property type="protein sequence ID" value="KAK9835149.1"/>
    <property type="molecule type" value="Genomic_DNA"/>
</dbReference>
<dbReference type="Pfam" id="PF00294">
    <property type="entry name" value="PfkB"/>
    <property type="match status" value="1"/>
</dbReference>
<keyword evidence="4" id="KW-0418">Kinase</keyword>
<dbReference type="GO" id="GO:0005524">
    <property type="term" value="F:ATP binding"/>
    <property type="evidence" value="ECO:0007669"/>
    <property type="project" value="UniProtKB-KW"/>
</dbReference>
<keyword evidence="5" id="KW-0067">ATP-binding</keyword>
<dbReference type="AlphaFoldDB" id="A0AAW1RN14"/>
<dbReference type="PANTHER" id="PTHR43085:SF1">
    <property type="entry name" value="PSEUDOURIDINE KINASE-RELATED"/>
    <property type="match status" value="1"/>
</dbReference>
<dbReference type="Proteomes" id="UP001445335">
    <property type="component" value="Unassembled WGS sequence"/>
</dbReference>
<evidence type="ECO:0000256" key="4">
    <source>
        <dbReference type="ARBA" id="ARBA00022777"/>
    </source>
</evidence>
<reference evidence="7 8" key="1">
    <citation type="journal article" date="2024" name="Nat. Commun.">
        <title>Phylogenomics reveals the evolutionary origins of lichenization in chlorophyte algae.</title>
        <authorList>
            <person name="Puginier C."/>
            <person name="Libourel C."/>
            <person name="Otte J."/>
            <person name="Skaloud P."/>
            <person name="Haon M."/>
            <person name="Grisel S."/>
            <person name="Petersen M."/>
            <person name="Berrin J.G."/>
            <person name="Delaux P.M."/>
            <person name="Dal Grande F."/>
            <person name="Keller J."/>
        </authorList>
    </citation>
    <scope>NUCLEOTIDE SEQUENCE [LARGE SCALE GENOMIC DNA]</scope>
    <source>
        <strain evidence="7 8">SAG 245.80</strain>
    </source>
</reference>
<sequence>MRQSVVTSAGDGCDGTVVCLGEALFDCLAKEKGVPREQVTGWMPFPGGAPANVAAALAKLGVRVAFVSALGRDELGDQMVDLLSGQGVDVGAVQRVERPTRDVLVVSDAGGDREFVGFGGPNDTFADTVIDAESLPEDVLAHASALVMGSLGLAFPATAAAMRRALEVAKRGTCSVLIDVNWRPVFWDGVENPRETIAPYIESADIVKLSEEEAEWLLDIPGSDALDHPCKVLERLPQAKGVLVTAGALGSAYCFRGAGGKLDLSGRVPVLRVSVQDTTGAGDAFLAGFLFSMVQAGGLEALRSDADKLCAAVEFATACGAFTTTKPGAIGAQPSEQQAKELLATAAFAASAA</sequence>
<evidence type="ECO:0000259" key="6">
    <source>
        <dbReference type="Pfam" id="PF00294"/>
    </source>
</evidence>
<dbReference type="PROSITE" id="PS00583">
    <property type="entry name" value="PFKB_KINASES_1"/>
    <property type="match status" value="1"/>
</dbReference>
<evidence type="ECO:0000313" key="8">
    <source>
        <dbReference type="Proteomes" id="UP001445335"/>
    </source>
</evidence>
<dbReference type="GO" id="GO:0016301">
    <property type="term" value="F:kinase activity"/>
    <property type="evidence" value="ECO:0007669"/>
    <property type="project" value="UniProtKB-KW"/>
</dbReference>
<dbReference type="PROSITE" id="PS00584">
    <property type="entry name" value="PFKB_KINASES_2"/>
    <property type="match status" value="1"/>
</dbReference>
<evidence type="ECO:0000313" key="7">
    <source>
        <dbReference type="EMBL" id="KAK9835149.1"/>
    </source>
</evidence>
<keyword evidence="8" id="KW-1185">Reference proteome</keyword>
<dbReference type="PANTHER" id="PTHR43085">
    <property type="entry name" value="HEXOKINASE FAMILY MEMBER"/>
    <property type="match status" value="1"/>
</dbReference>
<dbReference type="InterPro" id="IPR029056">
    <property type="entry name" value="Ribokinase-like"/>
</dbReference>
<dbReference type="Gene3D" id="3.40.1190.20">
    <property type="match status" value="1"/>
</dbReference>